<dbReference type="RefSeq" id="WP_008978359.1">
    <property type="nucleotide sequence ID" value="NZ_DBGDHU010000010.1"/>
</dbReference>
<name>A0A4R3TNZ9_9FIRM</name>
<protein>
    <recommendedName>
        <fullName evidence="5">Exodeoxyribonuclease 7 large subunit</fullName>
        <ecNumber evidence="5">3.1.11.6</ecNumber>
    </recommendedName>
    <alternativeName>
        <fullName evidence="5">Exodeoxyribonuclease VII large subunit</fullName>
        <shortName evidence="5">Exonuclease VII large subunit</shortName>
    </alternativeName>
</protein>
<dbReference type="AlphaFoldDB" id="A0A4R3TNZ9"/>
<reference evidence="9 10" key="1">
    <citation type="submission" date="2019-03" db="EMBL/GenBank/DDBJ databases">
        <title>Genomic Encyclopedia of Type Strains, Phase IV (KMG-IV): sequencing the most valuable type-strain genomes for metagenomic binning, comparative biology and taxonomic classification.</title>
        <authorList>
            <person name="Goeker M."/>
        </authorList>
    </citation>
    <scope>NUCLEOTIDE SEQUENCE [LARGE SCALE GENOMIC DNA]</scope>
    <source>
        <strain evidence="9 10">DSM 29481</strain>
    </source>
</reference>
<evidence type="ECO:0000256" key="2">
    <source>
        <dbReference type="ARBA" id="ARBA00022722"/>
    </source>
</evidence>
<sequence>MKQPLLSVYDLVHYLKQTLDHDPNLQTLLIQGEISNFTNHRSGHWYFTLKDKKAKISCVMFSSYASRCSILLKEGMKVIVRAEVSMYEPQGSLQLYVTHVQVDGLGDLYLKLEAVKKQMAKEGLFALERKKALPLYPMDIAVISAKSGAAVQDVLTTIARRWPLANVHVYPSLVQGINAADDLIRNLKKADEMEHDVILLVRGGGAIEDLWCFNEERVARCISSMKSVIVTGVGHETDTTLVDYVSDARAPTPTAAAELITPQREEILMQLMHLKSRMKQIMNHRLQEEKAVLESLKQHRYMSDPLSYIRESQMKLAMQAREMGMIEQRLLKHRHTVQEYANRLAHQSQQIAQKKQAEKAKVWIQLAHALQEYQRKQQTTLYKQISLLDAYSPLNVLKRGYAIAETKDTLIKSIDDVQEESLMRIRLVDGFLHACVKKKERL</sequence>
<dbReference type="PANTHER" id="PTHR30008">
    <property type="entry name" value="EXODEOXYRIBONUCLEASE 7 LARGE SUBUNIT"/>
    <property type="match status" value="1"/>
</dbReference>
<comment type="subcellular location">
    <subcellularLocation>
        <location evidence="5 6">Cytoplasm</location>
    </subcellularLocation>
</comment>
<dbReference type="GO" id="GO:0009318">
    <property type="term" value="C:exodeoxyribonuclease VII complex"/>
    <property type="evidence" value="ECO:0007669"/>
    <property type="project" value="UniProtKB-UniRule"/>
</dbReference>
<dbReference type="InterPro" id="IPR020579">
    <property type="entry name" value="Exonuc_VII_lsu_C"/>
</dbReference>
<comment type="function">
    <text evidence="5">Bidirectionally degrades single-stranded DNA into large acid-insoluble oligonucleotides, which are then degraded further into small acid-soluble oligonucleotides.</text>
</comment>
<evidence type="ECO:0000256" key="3">
    <source>
        <dbReference type="ARBA" id="ARBA00022801"/>
    </source>
</evidence>
<dbReference type="HAMAP" id="MF_00378">
    <property type="entry name" value="Exonuc_7_L"/>
    <property type="match status" value="1"/>
</dbReference>
<evidence type="ECO:0000259" key="8">
    <source>
        <dbReference type="Pfam" id="PF13742"/>
    </source>
</evidence>
<keyword evidence="3 5" id="KW-0378">Hydrolase</keyword>
<feature type="domain" description="OB-fold nucleic acid binding" evidence="8">
    <location>
        <begin position="6"/>
        <end position="100"/>
    </location>
</feature>
<evidence type="ECO:0000256" key="1">
    <source>
        <dbReference type="ARBA" id="ARBA00022490"/>
    </source>
</evidence>
<dbReference type="Proteomes" id="UP000295773">
    <property type="component" value="Unassembled WGS sequence"/>
</dbReference>
<keyword evidence="10" id="KW-1185">Reference proteome</keyword>
<dbReference type="EC" id="3.1.11.6" evidence="5"/>
<dbReference type="Pfam" id="PF02601">
    <property type="entry name" value="Exonuc_VII_L"/>
    <property type="match status" value="1"/>
</dbReference>
<evidence type="ECO:0000313" key="10">
    <source>
        <dbReference type="Proteomes" id="UP000295773"/>
    </source>
</evidence>
<feature type="domain" description="Exonuclease VII large subunit C-terminal" evidence="7">
    <location>
        <begin position="124"/>
        <end position="433"/>
    </location>
</feature>
<dbReference type="Pfam" id="PF13742">
    <property type="entry name" value="tRNA_anti_2"/>
    <property type="match status" value="1"/>
</dbReference>
<comment type="subunit">
    <text evidence="5">Heterooligomer composed of large and small subunits.</text>
</comment>
<evidence type="ECO:0000256" key="4">
    <source>
        <dbReference type="ARBA" id="ARBA00022839"/>
    </source>
</evidence>
<dbReference type="InterPro" id="IPR003753">
    <property type="entry name" value="Exonuc_VII_L"/>
</dbReference>
<gene>
    <name evidence="5" type="primary">xseA</name>
    <name evidence="9" type="ORF">EDD61_101176</name>
</gene>
<dbReference type="EMBL" id="SMBP01000001">
    <property type="protein sequence ID" value="TCU63524.1"/>
    <property type="molecule type" value="Genomic_DNA"/>
</dbReference>
<keyword evidence="4 5" id="KW-0269">Exonuclease</keyword>
<dbReference type="GO" id="GO:0008855">
    <property type="term" value="F:exodeoxyribonuclease VII activity"/>
    <property type="evidence" value="ECO:0007669"/>
    <property type="project" value="UniProtKB-UniRule"/>
</dbReference>
<comment type="similarity">
    <text evidence="5 6">Belongs to the XseA family.</text>
</comment>
<evidence type="ECO:0000256" key="5">
    <source>
        <dbReference type="HAMAP-Rule" id="MF_00378"/>
    </source>
</evidence>
<dbReference type="InterPro" id="IPR025824">
    <property type="entry name" value="OB-fold_nuc-bd_dom"/>
</dbReference>
<dbReference type="NCBIfam" id="TIGR00237">
    <property type="entry name" value="xseA"/>
    <property type="match status" value="1"/>
</dbReference>
<comment type="caution">
    <text evidence="9">The sequence shown here is derived from an EMBL/GenBank/DDBJ whole genome shotgun (WGS) entry which is preliminary data.</text>
</comment>
<evidence type="ECO:0000259" key="7">
    <source>
        <dbReference type="Pfam" id="PF02601"/>
    </source>
</evidence>
<proteinExistence type="inferred from homology"/>
<dbReference type="CDD" id="cd04489">
    <property type="entry name" value="ExoVII_LU_OBF"/>
    <property type="match status" value="1"/>
</dbReference>
<evidence type="ECO:0000313" key="9">
    <source>
        <dbReference type="EMBL" id="TCU63524.1"/>
    </source>
</evidence>
<accession>A0A4R3TNZ9</accession>
<comment type="catalytic activity">
    <reaction evidence="5 6">
        <text>Exonucleolytic cleavage in either 5'- to 3'- or 3'- to 5'-direction to yield nucleoside 5'-phosphates.</text>
        <dbReference type="EC" id="3.1.11.6"/>
    </reaction>
</comment>
<dbReference type="GO" id="GO:0003676">
    <property type="term" value="F:nucleic acid binding"/>
    <property type="evidence" value="ECO:0007669"/>
    <property type="project" value="InterPro"/>
</dbReference>
<organism evidence="9 10">
    <name type="scientific">Longicatena caecimuris</name>
    <dbReference type="NCBI Taxonomy" id="1796635"/>
    <lineage>
        <taxon>Bacteria</taxon>
        <taxon>Bacillati</taxon>
        <taxon>Bacillota</taxon>
        <taxon>Erysipelotrichia</taxon>
        <taxon>Erysipelotrichales</taxon>
        <taxon>Erysipelotrichaceae</taxon>
        <taxon>Longicatena</taxon>
    </lineage>
</organism>
<keyword evidence="1 5" id="KW-0963">Cytoplasm</keyword>
<dbReference type="PANTHER" id="PTHR30008:SF0">
    <property type="entry name" value="EXODEOXYRIBONUCLEASE 7 LARGE SUBUNIT"/>
    <property type="match status" value="1"/>
</dbReference>
<evidence type="ECO:0000256" key="6">
    <source>
        <dbReference type="RuleBase" id="RU004355"/>
    </source>
</evidence>
<dbReference type="GO" id="GO:0006308">
    <property type="term" value="P:DNA catabolic process"/>
    <property type="evidence" value="ECO:0007669"/>
    <property type="project" value="UniProtKB-UniRule"/>
</dbReference>
<dbReference type="GO" id="GO:0005737">
    <property type="term" value="C:cytoplasm"/>
    <property type="evidence" value="ECO:0007669"/>
    <property type="project" value="UniProtKB-SubCell"/>
</dbReference>
<keyword evidence="2 5" id="KW-0540">Nuclease</keyword>